<evidence type="ECO:0000256" key="8">
    <source>
        <dbReference type="ARBA" id="ARBA00023306"/>
    </source>
</evidence>
<comment type="caution">
    <text evidence="10">Lacks conserved residue(s) required for the propagation of feature annotation.</text>
</comment>
<reference evidence="13 14" key="1">
    <citation type="journal article" date="2021" name="Genome Biol. Evol.">
        <title>Complete Genome Sequencing of a Novel Gloeobacter Species from a Waterfall Cave in Mexico.</title>
        <authorList>
            <person name="Saw J.H."/>
            <person name="Cardona T."/>
            <person name="Montejano G."/>
        </authorList>
    </citation>
    <scope>NUCLEOTIDE SEQUENCE [LARGE SCALE GENOMIC DNA]</scope>
    <source>
        <strain evidence="13">MG652769</strain>
    </source>
</reference>
<gene>
    <name evidence="10 13" type="primary">murG</name>
    <name evidence="13" type="ORF">ISF26_04510</name>
</gene>
<dbReference type="InterPro" id="IPR007235">
    <property type="entry name" value="Glyco_trans_28_C"/>
</dbReference>
<feature type="binding site" evidence="10">
    <location>
        <begin position="13"/>
        <end position="15"/>
    </location>
    <ligand>
        <name>UDP-N-acetyl-alpha-D-glucosamine</name>
        <dbReference type="ChEBI" id="CHEBI:57705"/>
    </ligand>
</feature>
<keyword evidence="9 10" id="KW-0961">Cell wall biogenesis/degradation</keyword>
<keyword evidence="3 10" id="KW-0328">Glycosyltransferase</keyword>
<dbReference type="EC" id="2.4.1.227" evidence="10"/>
<evidence type="ECO:0000256" key="7">
    <source>
        <dbReference type="ARBA" id="ARBA00023136"/>
    </source>
</evidence>
<keyword evidence="1 10" id="KW-1003">Cell membrane</keyword>
<feature type="binding site" evidence="10">
    <location>
        <position position="163"/>
    </location>
    <ligand>
        <name>UDP-N-acetyl-alpha-D-glucosamine</name>
        <dbReference type="ChEBI" id="CHEBI:57705"/>
    </ligand>
</feature>
<evidence type="ECO:0000256" key="9">
    <source>
        <dbReference type="ARBA" id="ARBA00023316"/>
    </source>
</evidence>
<keyword evidence="6 10" id="KW-0573">Peptidoglycan synthesis</keyword>
<evidence type="ECO:0000313" key="13">
    <source>
        <dbReference type="EMBL" id="UFP95516.1"/>
    </source>
</evidence>
<name>A0ABY3PPA3_9CYAN</name>
<protein>
    <recommendedName>
        <fullName evidence="10">UDP-N-acetylglucosamine--N-acetylmuramyl-(pentapeptide) pyrophosphoryl-undecaprenol N-acetylglucosamine transferase</fullName>
        <ecNumber evidence="10">2.4.1.227</ecNumber>
    </recommendedName>
    <alternativeName>
        <fullName evidence="10">Undecaprenyl-PP-MurNAc-pentapeptide-UDPGlcNAc GlcNAc transferase</fullName>
    </alternativeName>
</protein>
<organism evidence="13 14">
    <name type="scientific">Gloeobacter morelensis MG652769</name>
    <dbReference type="NCBI Taxonomy" id="2781736"/>
    <lineage>
        <taxon>Bacteria</taxon>
        <taxon>Bacillati</taxon>
        <taxon>Cyanobacteriota</taxon>
        <taxon>Cyanophyceae</taxon>
        <taxon>Gloeobacterales</taxon>
        <taxon>Gloeobacteraceae</taxon>
        <taxon>Gloeobacter</taxon>
        <taxon>Gloeobacter morelensis</taxon>
    </lineage>
</organism>
<dbReference type="Pfam" id="PF04101">
    <property type="entry name" value="Glyco_tran_28_C"/>
    <property type="match status" value="1"/>
</dbReference>
<feature type="binding site" evidence="10">
    <location>
        <position position="288"/>
    </location>
    <ligand>
        <name>UDP-N-acetyl-alpha-D-glucosamine</name>
        <dbReference type="ChEBI" id="CHEBI:57705"/>
    </ligand>
</feature>
<feature type="binding site" evidence="10">
    <location>
        <position position="122"/>
    </location>
    <ligand>
        <name>UDP-N-acetyl-alpha-D-glucosamine</name>
        <dbReference type="ChEBI" id="CHEBI:57705"/>
    </ligand>
</feature>
<feature type="domain" description="Glycosyltransferase family 28 N-terminal" evidence="11">
    <location>
        <begin position="7"/>
        <end position="136"/>
    </location>
</feature>
<feature type="binding site" evidence="10">
    <location>
        <position position="191"/>
    </location>
    <ligand>
        <name>UDP-N-acetyl-alpha-D-glucosamine</name>
        <dbReference type="ChEBI" id="CHEBI:57705"/>
    </ligand>
</feature>
<dbReference type="Pfam" id="PF03033">
    <property type="entry name" value="Glyco_transf_28"/>
    <property type="match status" value="1"/>
</dbReference>
<dbReference type="HAMAP" id="MF_00033">
    <property type="entry name" value="MurG"/>
    <property type="match status" value="1"/>
</dbReference>
<comment type="catalytic activity">
    <reaction evidence="10">
        <text>di-trans,octa-cis-undecaprenyl diphospho-N-acetyl-alpha-D-muramoyl-L-alanyl-D-glutamyl-meso-2,6-diaminopimeloyl-D-alanyl-D-alanine + UDP-N-acetyl-alpha-D-glucosamine = di-trans,octa-cis-undecaprenyl diphospho-[N-acetyl-alpha-D-glucosaminyl-(1-&gt;4)]-N-acetyl-alpha-D-muramoyl-L-alanyl-D-glutamyl-meso-2,6-diaminopimeloyl-D-alanyl-D-alanine + UDP + H(+)</text>
        <dbReference type="Rhea" id="RHEA:31227"/>
        <dbReference type="ChEBI" id="CHEBI:15378"/>
        <dbReference type="ChEBI" id="CHEBI:57705"/>
        <dbReference type="ChEBI" id="CHEBI:58223"/>
        <dbReference type="ChEBI" id="CHEBI:61387"/>
        <dbReference type="ChEBI" id="CHEBI:61388"/>
        <dbReference type="EC" id="2.4.1.227"/>
    </reaction>
</comment>
<evidence type="ECO:0000256" key="10">
    <source>
        <dbReference type="HAMAP-Rule" id="MF_00033"/>
    </source>
</evidence>
<dbReference type="EMBL" id="CP063845">
    <property type="protein sequence ID" value="UFP95516.1"/>
    <property type="molecule type" value="Genomic_DNA"/>
</dbReference>
<evidence type="ECO:0000256" key="6">
    <source>
        <dbReference type="ARBA" id="ARBA00022984"/>
    </source>
</evidence>
<dbReference type="CDD" id="cd03785">
    <property type="entry name" value="GT28_MurG"/>
    <property type="match status" value="1"/>
</dbReference>
<keyword evidence="14" id="KW-1185">Reference proteome</keyword>
<sequence>MRKPRLLIAASGTGGHIFPALAVAAELSEFEIAWLGVPDRLEHKLVPGRYPLHTVPLQGLNRTPGPQWLSAANQTLAAYRYARNLLGKERFAGVFTTGGYIAAPAVLAARSLNLPAIGHESNVLPGKVIRYLARWMRFLGLGFAESATYVNGATTRWVGTPVRPEFLISPNPLLDIPVPPAAPLIVVMGGSQGARAINQMVGECAPGWLERGWWIVHLTGAGEYDAVREGAPDHPAYRIYAFWEKMAPLMARADLAISRAGAATLSELLVTGTPSILIPYPFAAEDHQTINAEALVRAGTALQFSQSALDAPLLDRTVQALLDSPETLTRMAASARRLAVPDAARRTADLVRECLRA</sequence>
<dbReference type="Gene3D" id="3.40.50.2000">
    <property type="entry name" value="Glycogen Phosphorylase B"/>
    <property type="match status" value="2"/>
</dbReference>
<dbReference type="NCBIfam" id="TIGR01133">
    <property type="entry name" value="murG"/>
    <property type="match status" value="1"/>
</dbReference>
<evidence type="ECO:0000256" key="3">
    <source>
        <dbReference type="ARBA" id="ARBA00022676"/>
    </source>
</evidence>
<keyword evidence="8 10" id="KW-0131">Cell cycle</keyword>
<evidence type="ECO:0000313" key="14">
    <source>
        <dbReference type="Proteomes" id="UP001054846"/>
    </source>
</evidence>
<comment type="function">
    <text evidence="10">Cell wall formation. Catalyzes the transfer of a GlcNAc subunit on undecaprenyl-pyrophosphoryl-MurNAc-pentapeptide (lipid intermediate I) to form undecaprenyl-pyrophosphoryl-MurNAc-(pentapeptide)GlcNAc (lipid intermediate II).</text>
</comment>
<dbReference type="InterPro" id="IPR006009">
    <property type="entry name" value="GlcNAc_MurG"/>
</dbReference>
<comment type="similarity">
    <text evidence="10">Belongs to the glycosyltransferase 28 family. MurG subfamily.</text>
</comment>
<evidence type="ECO:0000259" key="11">
    <source>
        <dbReference type="Pfam" id="PF03033"/>
    </source>
</evidence>
<dbReference type="PANTHER" id="PTHR21015">
    <property type="entry name" value="UDP-N-ACETYLGLUCOSAMINE--N-ACETYLMURAMYL-(PENTAPEPTIDE) PYROPHOSPHORYL-UNDECAPRENOL N-ACETYLGLUCOSAMINE TRANSFERASE 1"/>
    <property type="match status" value="1"/>
</dbReference>
<evidence type="ECO:0000256" key="2">
    <source>
        <dbReference type="ARBA" id="ARBA00022618"/>
    </source>
</evidence>
<feature type="domain" description="Glycosyl transferase family 28 C-terminal" evidence="12">
    <location>
        <begin position="185"/>
        <end position="345"/>
    </location>
</feature>
<keyword evidence="5 10" id="KW-0133">Cell shape</keyword>
<keyword evidence="2 10" id="KW-0132">Cell division</keyword>
<evidence type="ECO:0000256" key="4">
    <source>
        <dbReference type="ARBA" id="ARBA00022679"/>
    </source>
</evidence>
<comment type="subcellular location">
    <subcellularLocation>
        <location evidence="10">Cell membrane</location>
        <topology evidence="10">Peripheral membrane protein</topology>
        <orientation evidence="10">Cytoplasmic side</orientation>
    </subcellularLocation>
</comment>
<dbReference type="PANTHER" id="PTHR21015:SF22">
    <property type="entry name" value="GLYCOSYLTRANSFERASE"/>
    <property type="match status" value="1"/>
</dbReference>
<accession>A0ABY3PPA3</accession>
<evidence type="ECO:0000259" key="12">
    <source>
        <dbReference type="Pfam" id="PF04101"/>
    </source>
</evidence>
<keyword evidence="7 10" id="KW-0472">Membrane</keyword>
<dbReference type="Proteomes" id="UP001054846">
    <property type="component" value="Chromosome"/>
</dbReference>
<dbReference type="InterPro" id="IPR004276">
    <property type="entry name" value="GlycoTrans_28_N"/>
</dbReference>
<proteinExistence type="inferred from homology"/>
<evidence type="ECO:0000256" key="5">
    <source>
        <dbReference type="ARBA" id="ARBA00022960"/>
    </source>
</evidence>
<keyword evidence="4 10" id="KW-0808">Transferase</keyword>
<comment type="pathway">
    <text evidence="10">Cell wall biogenesis; peptidoglycan biosynthesis.</text>
</comment>
<dbReference type="RefSeq" id="WP_230842742.1">
    <property type="nucleotide sequence ID" value="NZ_CP063845.1"/>
</dbReference>
<dbReference type="GO" id="GO:0016757">
    <property type="term" value="F:glycosyltransferase activity"/>
    <property type="evidence" value="ECO:0007669"/>
    <property type="project" value="UniProtKB-KW"/>
</dbReference>
<dbReference type="SUPFAM" id="SSF53756">
    <property type="entry name" value="UDP-Glycosyltransferase/glycogen phosphorylase"/>
    <property type="match status" value="1"/>
</dbReference>
<evidence type="ECO:0000256" key="1">
    <source>
        <dbReference type="ARBA" id="ARBA00022475"/>
    </source>
</evidence>